<keyword evidence="4" id="KW-0479">Metal-binding</keyword>
<dbReference type="InterPro" id="IPR050556">
    <property type="entry name" value="Type_II_TA_system_RNase"/>
</dbReference>
<dbReference type="SUPFAM" id="SSF88723">
    <property type="entry name" value="PIN domain-like"/>
    <property type="match status" value="1"/>
</dbReference>
<comment type="caution">
    <text evidence="9">The sequence shown here is derived from an EMBL/GenBank/DDBJ whole genome shotgun (WGS) entry which is preliminary data.</text>
</comment>
<keyword evidence="5" id="KW-0378">Hydrolase</keyword>
<dbReference type="Gene3D" id="3.40.50.1010">
    <property type="entry name" value="5'-nuclease"/>
    <property type="match status" value="1"/>
</dbReference>
<name>A0ABU5QFG6_9BACT</name>
<keyword evidence="3" id="KW-0540">Nuclease</keyword>
<keyword evidence="10" id="KW-1185">Reference proteome</keyword>
<evidence type="ECO:0000313" key="9">
    <source>
        <dbReference type="EMBL" id="MEA5141576.1"/>
    </source>
</evidence>
<evidence type="ECO:0000256" key="7">
    <source>
        <dbReference type="ARBA" id="ARBA00038093"/>
    </source>
</evidence>
<accession>A0ABU5QFG6</accession>
<dbReference type="InterPro" id="IPR002716">
    <property type="entry name" value="PIN_dom"/>
</dbReference>
<keyword evidence="2" id="KW-1277">Toxin-antitoxin system</keyword>
<comment type="similarity">
    <text evidence="7">Belongs to the PINc/VapC protein family.</text>
</comment>
<evidence type="ECO:0000256" key="6">
    <source>
        <dbReference type="ARBA" id="ARBA00022842"/>
    </source>
</evidence>
<dbReference type="Pfam" id="PF01850">
    <property type="entry name" value="PIN"/>
    <property type="match status" value="1"/>
</dbReference>
<evidence type="ECO:0000256" key="4">
    <source>
        <dbReference type="ARBA" id="ARBA00022723"/>
    </source>
</evidence>
<dbReference type="InterPro" id="IPR029060">
    <property type="entry name" value="PIN-like_dom_sf"/>
</dbReference>
<dbReference type="EMBL" id="JAYFUM010000029">
    <property type="protein sequence ID" value="MEA5141576.1"/>
    <property type="molecule type" value="Genomic_DNA"/>
</dbReference>
<evidence type="ECO:0000259" key="8">
    <source>
        <dbReference type="Pfam" id="PF01850"/>
    </source>
</evidence>
<dbReference type="PANTHER" id="PTHR33653:SF1">
    <property type="entry name" value="RIBONUCLEASE VAPC2"/>
    <property type="match status" value="1"/>
</dbReference>
<sequence length="138" mass="15793">MDSVKYLLDSNICIHFIKNEYNIPAKILSVGLGNCYISELTILELMYGIANSASTKKEENKAKLQQFIEGFKNRVLPIRPVFEVFAEQKTRLKKLGKPISDFDLLIGCTALTENCILVSRNVREMMRIEGISYQNWVD</sequence>
<comment type="cofactor">
    <cofactor evidence="1">
        <name>Mg(2+)</name>
        <dbReference type="ChEBI" id="CHEBI:18420"/>
    </cofactor>
</comment>
<keyword evidence="6" id="KW-0460">Magnesium</keyword>
<dbReference type="RefSeq" id="WP_323298732.1">
    <property type="nucleotide sequence ID" value="NZ_JAYFUM010000029.1"/>
</dbReference>
<feature type="domain" description="PIN" evidence="8">
    <location>
        <begin position="6"/>
        <end position="122"/>
    </location>
</feature>
<proteinExistence type="inferred from homology"/>
<evidence type="ECO:0000256" key="1">
    <source>
        <dbReference type="ARBA" id="ARBA00001946"/>
    </source>
</evidence>
<evidence type="ECO:0000256" key="5">
    <source>
        <dbReference type="ARBA" id="ARBA00022801"/>
    </source>
</evidence>
<gene>
    <name evidence="9" type="ORF">VB248_20650</name>
</gene>
<protein>
    <submittedName>
        <fullName evidence="9">PIN domain-containing protein</fullName>
    </submittedName>
</protein>
<evidence type="ECO:0000313" key="10">
    <source>
        <dbReference type="Proteomes" id="UP001302949"/>
    </source>
</evidence>
<evidence type="ECO:0000256" key="2">
    <source>
        <dbReference type="ARBA" id="ARBA00022649"/>
    </source>
</evidence>
<dbReference type="Proteomes" id="UP001302949">
    <property type="component" value="Unassembled WGS sequence"/>
</dbReference>
<organism evidence="9 10">
    <name type="scientific">Arcicella rigui</name>
    <dbReference type="NCBI Taxonomy" id="797020"/>
    <lineage>
        <taxon>Bacteria</taxon>
        <taxon>Pseudomonadati</taxon>
        <taxon>Bacteroidota</taxon>
        <taxon>Cytophagia</taxon>
        <taxon>Cytophagales</taxon>
        <taxon>Flectobacillaceae</taxon>
        <taxon>Arcicella</taxon>
    </lineage>
</organism>
<dbReference type="PANTHER" id="PTHR33653">
    <property type="entry name" value="RIBONUCLEASE VAPC2"/>
    <property type="match status" value="1"/>
</dbReference>
<reference evidence="9 10" key="1">
    <citation type="submission" date="2023-12" db="EMBL/GenBank/DDBJ databases">
        <title>Novel species of the genus Arcicella isolated from rivers.</title>
        <authorList>
            <person name="Lu H."/>
        </authorList>
    </citation>
    <scope>NUCLEOTIDE SEQUENCE [LARGE SCALE GENOMIC DNA]</scope>
    <source>
        <strain evidence="9 10">KCTC 23307</strain>
    </source>
</reference>
<evidence type="ECO:0000256" key="3">
    <source>
        <dbReference type="ARBA" id="ARBA00022722"/>
    </source>
</evidence>